<evidence type="ECO:0000256" key="3">
    <source>
        <dbReference type="ARBA" id="ARBA00023274"/>
    </source>
</evidence>
<comment type="caution">
    <text evidence="5">The sequence shown here is derived from an EMBL/GenBank/DDBJ whole genome shotgun (WGS) entry which is preliminary data.</text>
</comment>
<reference evidence="5 6" key="1">
    <citation type="submission" date="2017-09" db="EMBL/GenBank/DDBJ databases">
        <title>Depth-based differentiation of microbial function through sediment-hosted aquifers and enrichment of novel symbionts in the deep terrestrial subsurface.</title>
        <authorList>
            <person name="Probst A.J."/>
            <person name="Ladd B."/>
            <person name="Jarett J.K."/>
            <person name="Geller-Mcgrath D.E."/>
            <person name="Sieber C.M."/>
            <person name="Emerson J.B."/>
            <person name="Anantharaman K."/>
            <person name="Thomas B.C."/>
            <person name="Malmstrom R."/>
            <person name="Stieglmeier M."/>
            <person name="Klingl A."/>
            <person name="Woyke T."/>
            <person name="Ryan C.M."/>
            <person name="Banfield J.F."/>
        </authorList>
    </citation>
    <scope>NUCLEOTIDE SEQUENCE [LARGE SCALE GENOMIC DNA]</scope>
    <source>
        <strain evidence="5">CG11_big_fil_rev_8_21_14_0_20_37_16</strain>
    </source>
</reference>
<evidence type="ECO:0000313" key="5">
    <source>
        <dbReference type="EMBL" id="PIQ71721.1"/>
    </source>
</evidence>
<dbReference type="GO" id="GO:0015934">
    <property type="term" value="C:large ribosomal subunit"/>
    <property type="evidence" value="ECO:0007669"/>
    <property type="project" value="InterPro"/>
</dbReference>
<dbReference type="AlphaFoldDB" id="A0A2H0KKE0"/>
<dbReference type="SUPFAM" id="SSF57829">
    <property type="entry name" value="Zn-binding ribosomal proteins"/>
    <property type="match status" value="1"/>
</dbReference>
<evidence type="ECO:0000313" key="6">
    <source>
        <dbReference type="Proteomes" id="UP000229497"/>
    </source>
</evidence>
<evidence type="ECO:0000256" key="1">
    <source>
        <dbReference type="ARBA" id="ARBA00008560"/>
    </source>
</evidence>
<keyword evidence="2 5" id="KW-0689">Ribosomal protein</keyword>
<dbReference type="PANTHER" id="PTHR35534:SF1">
    <property type="entry name" value="LARGE RIBOSOMAL SUBUNIT PROTEIN BL32"/>
    <property type="match status" value="1"/>
</dbReference>
<evidence type="ECO:0000256" key="2">
    <source>
        <dbReference type="ARBA" id="ARBA00022980"/>
    </source>
</evidence>
<gene>
    <name evidence="5" type="primary">rpmF</name>
    <name evidence="5" type="ORF">COV87_01760</name>
</gene>
<dbReference type="GO" id="GO:0006412">
    <property type="term" value="P:translation"/>
    <property type="evidence" value="ECO:0007669"/>
    <property type="project" value="InterPro"/>
</dbReference>
<dbReference type="GO" id="GO:0003735">
    <property type="term" value="F:structural constituent of ribosome"/>
    <property type="evidence" value="ECO:0007669"/>
    <property type="project" value="InterPro"/>
</dbReference>
<dbReference type="PANTHER" id="PTHR35534">
    <property type="entry name" value="50S RIBOSOMAL PROTEIN L32"/>
    <property type="match status" value="1"/>
</dbReference>
<dbReference type="InterPro" id="IPR011332">
    <property type="entry name" value="Ribosomal_zn-bd"/>
</dbReference>
<keyword evidence="3" id="KW-0687">Ribonucleoprotein</keyword>
<dbReference type="InterPro" id="IPR044957">
    <property type="entry name" value="Ribosomal_bL32_bact"/>
</dbReference>
<dbReference type="EMBL" id="PCVK01000050">
    <property type="protein sequence ID" value="PIQ71721.1"/>
    <property type="molecule type" value="Genomic_DNA"/>
</dbReference>
<evidence type="ECO:0000256" key="4">
    <source>
        <dbReference type="ARBA" id="ARBA00035178"/>
    </source>
</evidence>
<dbReference type="InterPro" id="IPR002677">
    <property type="entry name" value="Ribosomal_bL32"/>
</dbReference>
<dbReference type="Proteomes" id="UP000229497">
    <property type="component" value="Unassembled WGS sequence"/>
</dbReference>
<sequence>MTPLPKRKHSTQRVGKRNASHDVKLASLIVCKNCGKNKLPHRICKYCNK</sequence>
<protein>
    <recommendedName>
        <fullName evidence="4">Large ribosomal subunit protein bL32</fullName>
    </recommendedName>
</protein>
<comment type="similarity">
    <text evidence="1">Belongs to the bacterial ribosomal protein bL32 family.</text>
</comment>
<dbReference type="NCBIfam" id="TIGR01031">
    <property type="entry name" value="rpmF_bact"/>
    <property type="match status" value="1"/>
</dbReference>
<proteinExistence type="inferred from homology"/>
<dbReference type="Pfam" id="PF01783">
    <property type="entry name" value="Ribosomal_L32p"/>
    <property type="match status" value="1"/>
</dbReference>
<name>A0A2H0KKE0_9BACT</name>
<organism evidence="5 6">
    <name type="scientific">Candidatus Roizmanbacteria bacterium CG11_big_fil_rev_8_21_14_0_20_37_16</name>
    <dbReference type="NCBI Taxonomy" id="1974857"/>
    <lineage>
        <taxon>Bacteria</taxon>
        <taxon>Candidatus Roizmaniibacteriota</taxon>
    </lineage>
</organism>
<accession>A0A2H0KKE0</accession>